<evidence type="ECO:0000313" key="3">
    <source>
        <dbReference type="Proteomes" id="UP000008810"/>
    </source>
</evidence>
<protein>
    <submittedName>
        <fullName evidence="1 2">Uncharacterized protein</fullName>
    </submittedName>
</protein>
<proteinExistence type="predicted"/>
<dbReference type="Gramene" id="KQK08017">
    <property type="protein sequence ID" value="KQK08017"/>
    <property type="gene ID" value="BRADI_2g38999v3"/>
</dbReference>
<evidence type="ECO:0000313" key="2">
    <source>
        <dbReference type="EnsemblPlants" id="KQK08017"/>
    </source>
</evidence>
<reference evidence="2" key="3">
    <citation type="submission" date="2018-08" db="UniProtKB">
        <authorList>
            <consortium name="EnsemblPlants"/>
        </authorList>
    </citation>
    <scope>IDENTIFICATION</scope>
    <source>
        <strain evidence="2">cv. Bd21</strain>
    </source>
</reference>
<evidence type="ECO:0000313" key="1">
    <source>
        <dbReference type="EMBL" id="KQK08017.1"/>
    </source>
</evidence>
<reference evidence="1 2" key="1">
    <citation type="journal article" date="2010" name="Nature">
        <title>Genome sequencing and analysis of the model grass Brachypodium distachyon.</title>
        <authorList>
            <consortium name="International Brachypodium Initiative"/>
        </authorList>
    </citation>
    <scope>NUCLEOTIDE SEQUENCE [LARGE SCALE GENOMIC DNA]</scope>
    <source>
        <strain evidence="1 2">Bd21</strain>
    </source>
</reference>
<dbReference type="Proteomes" id="UP000008810">
    <property type="component" value="Chromosome 2"/>
</dbReference>
<dbReference type="AlphaFoldDB" id="A0A0Q3KAS9"/>
<gene>
    <name evidence="1" type="ORF">BRADI_2g38999v3</name>
</gene>
<dbReference type="EMBL" id="CM000881">
    <property type="protein sequence ID" value="KQK08017.1"/>
    <property type="molecule type" value="Genomic_DNA"/>
</dbReference>
<reference evidence="1" key="2">
    <citation type="submission" date="2017-06" db="EMBL/GenBank/DDBJ databases">
        <title>WGS assembly of Brachypodium distachyon.</title>
        <authorList>
            <consortium name="The International Brachypodium Initiative"/>
            <person name="Lucas S."/>
            <person name="Harmon-Smith M."/>
            <person name="Lail K."/>
            <person name="Tice H."/>
            <person name="Grimwood J."/>
            <person name="Bruce D."/>
            <person name="Barry K."/>
            <person name="Shu S."/>
            <person name="Lindquist E."/>
            <person name="Wang M."/>
            <person name="Pitluck S."/>
            <person name="Vogel J.P."/>
            <person name="Garvin D.F."/>
            <person name="Mockler T.C."/>
            <person name="Schmutz J."/>
            <person name="Rokhsar D."/>
            <person name="Bevan M.W."/>
        </authorList>
    </citation>
    <scope>NUCLEOTIDE SEQUENCE</scope>
    <source>
        <strain evidence="1">Bd21</strain>
    </source>
</reference>
<dbReference type="EnsemblPlants" id="KQK08017">
    <property type="protein sequence ID" value="KQK08017"/>
    <property type="gene ID" value="BRADI_2g38999v3"/>
</dbReference>
<accession>A0A0Q3KAS9</accession>
<name>A0A0Q3KAS9_BRADI</name>
<keyword evidence="3" id="KW-1185">Reference proteome</keyword>
<sequence>MIWRSRFLAIWRSRLPAATWRSCRRQLGGAAGGNLEEEQQVATWKRGSRAAGGHQEEKMRTRWWRKTPDLKCCACVGFMLCVCNILNSGGCGCKNVFSMPRVNLFGLEGVPTMERRENNNPSWQQERYDMACFHFVYAGLVVSEA</sequence>
<dbReference type="InParanoid" id="A0A0Q3KAS9"/>
<organism evidence="1">
    <name type="scientific">Brachypodium distachyon</name>
    <name type="common">Purple false brome</name>
    <name type="synonym">Trachynia distachya</name>
    <dbReference type="NCBI Taxonomy" id="15368"/>
    <lineage>
        <taxon>Eukaryota</taxon>
        <taxon>Viridiplantae</taxon>
        <taxon>Streptophyta</taxon>
        <taxon>Embryophyta</taxon>
        <taxon>Tracheophyta</taxon>
        <taxon>Spermatophyta</taxon>
        <taxon>Magnoliopsida</taxon>
        <taxon>Liliopsida</taxon>
        <taxon>Poales</taxon>
        <taxon>Poaceae</taxon>
        <taxon>BOP clade</taxon>
        <taxon>Pooideae</taxon>
        <taxon>Stipodae</taxon>
        <taxon>Brachypodieae</taxon>
        <taxon>Brachypodium</taxon>
    </lineage>
</organism>